<feature type="non-terminal residue" evidence="1">
    <location>
        <position position="43"/>
    </location>
</feature>
<dbReference type="EMBL" id="UINC01046870">
    <property type="protein sequence ID" value="SVB55421.1"/>
    <property type="molecule type" value="Genomic_DNA"/>
</dbReference>
<dbReference type="AlphaFoldDB" id="A0A382EZW9"/>
<gene>
    <name evidence="1" type="ORF">METZ01_LOCUS208275</name>
</gene>
<proteinExistence type="predicted"/>
<accession>A0A382EZW9</accession>
<sequence>YCQCVPSRKRPNPFYHASISDNNLSLGYAAGFNFEHISNGYQV</sequence>
<protein>
    <submittedName>
        <fullName evidence="1">Uncharacterized protein</fullName>
    </submittedName>
</protein>
<reference evidence="1" key="1">
    <citation type="submission" date="2018-05" db="EMBL/GenBank/DDBJ databases">
        <authorList>
            <person name="Lanie J.A."/>
            <person name="Ng W.-L."/>
            <person name="Kazmierczak K.M."/>
            <person name="Andrzejewski T.M."/>
            <person name="Davidsen T.M."/>
            <person name="Wayne K.J."/>
            <person name="Tettelin H."/>
            <person name="Glass J.I."/>
            <person name="Rusch D."/>
            <person name="Podicherti R."/>
            <person name="Tsui H.-C.T."/>
            <person name="Winkler M.E."/>
        </authorList>
    </citation>
    <scope>NUCLEOTIDE SEQUENCE</scope>
</reference>
<evidence type="ECO:0000313" key="1">
    <source>
        <dbReference type="EMBL" id="SVB55421.1"/>
    </source>
</evidence>
<organism evidence="1">
    <name type="scientific">marine metagenome</name>
    <dbReference type="NCBI Taxonomy" id="408172"/>
    <lineage>
        <taxon>unclassified sequences</taxon>
        <taxon>metagenomes</taxon>
        <taxon>ecological metagenomes</taxon>
    </lineage>
</organism>
<name>A0A382EZW9_9ZZZZ</name>
<feature type="non-terminal residue" evidence="1">
    <location>
        <position position="1"/>
    </location>
</feature>